<dbReference type="Gene3D" id="1.20.960.40">
    <property type="match status" value="1"/>
</dbReference>
<dbReference type="PANTHER" id="PTHR15431:SF9">
    <property type="entry name" value="CENTROSOMAL PROTEIN 43"/>
    <property type="match status" value="1"/>
</dbReference>
<evidence type="ECO:0000313" key="5">
    <source>
        <dbReference type="Proteomes" id="UP000694941"/>
    </source>
</evidence>
<dbReference type="Proteomes" id="UP000694941">
    <property type="component" value="Unplaced"/>
</dbReference>
<accession>A0ABM1C1D7</accession>
<keyword evidence="2" id="KW-0206">Cytoskeleton</keyword>
<evidence type="ECO:0000259" key="4">
    <source>
        <dbReference type="Pfam" id="PF09398"/>
    </source>
</evidence>
<organism evidence="5 6">
    <name type="scientific">Limulus polyphemus</name>
    <name type="common">Atlantic horseshoe crab</name>
    <dbReference type="NCBI Taxonomy" id="6850"/>
    <lineage>
        <taxon>Eukaryota</taxon>
        <taxon>Metazoa</taxon>
        <taxon>Ecdysozoa</taxon>
        <taxon>Arthropoda</taxon>
        <taxon>Chelicerata</taxon>
        <taxon>Merostomata</taxon>
        <taxon>Xiphosura</taxon>
        <taxon>Limulidae</taxon>
        <taxon>Limulus</taxon>
    </lineage>
</organism>
<evidence type="ECO:0000313" key="6">
    <source>
        <dbReference type="RefSeq" id="XP_013792541.1"/>
    </source>
</evidence>
<evidence type="ECO:0000256" key="3">
    <source>
        <dbReference type="SAM" id="MobiDB-lite"/>
    </source>
</evidence>
<evidence type="ECO:0000256" key="2">
    <source>
        <dbReference type="ARBA" id="ARBA00023212"/>
    </source>
</evidence>
<dbReference type="GeneID" id="106476428"/>
<protein>
    <submittedName>
        <fullName evidence="6">FGFR1 oncogene partner-like</fullName>
    </submittedName>
</protein>
<feature type="region of interest" description="Disordered" evidence="3">
    <location>
        <begin position="124"/>
        <end position="186"/>
    </location>
</feature>
<feature type="compositionally biased region" description="Basic and acidic residues" evidence="3">
    <location>
        <begin position="156"/>
        <end position="168"/>
    </location>
</feature>
<dbReference type="RefSeq" id="XP_013792541.1">
    <property type="nucleotide sequence ID" value="XM_013937087.2"/>
</dbReference>
<keyword evidence="1" id="KW-0963">Cytoplasm</keyword>
<evidence type="ECO:0000256" key="1">
    <source>
        <dbReference type="ARBA" id="ARBA00022490"/>
    </source>
</evidence>
<dbReference type="InterPro" id="IPR018993">
    <property type="entry name" value="FOP_dimerisation-dom_N"/>
</dbReference>
<name>A0ABM1C1D7_LIMPO</name>
<sequence length="186" mass="21282">MSVEDVEDSELRDLVIQTLEKNGILGKIKAQLRASVFLALENEENFKDKIPLRNKKLQDFLETEEGLLATALVREFLDFFDLEFTLAVFDPEVSVLKQLPLKNELYHKLRVTQKDEPLLATILKSSGNNQPDEKEDSKSHCQNSDSQPHSQQSEKVSVEERENEDHHQPLFLGSEKSLSGLDDPFF</sequence>
<gene>
    <name evidence="6" type="primary">LOC106476428</name>
</gene>
<feature type="domain" description="FGFR1 oncogene partner (FOP) N-terminal dimerisation" evidence="4">
    <location>
        <begin position="49"/>
        <end position="124"/>
    </location>
</feature>
<dbReference type="PANTHER" id="PTHR15431">
    <property type="entry name" value="FGFR1 ONCOGENE PARTNER/LISH DOMAIN-CONTAINING PROTEIN"/>
    <property type="match status" value="1"/>
</dbReference>
<keyword evidence="5" id="KW-1185">Reference proteome</keyword>
<reference evidence="6" key="1">
    <citation type="submission" date="2025-08" db="UniProtKB">
        <authorList>
            <consortium name="RefSeq"/>
        </authorList>
    </citation>
    <scope>IDENTIFICATION</scope>
    <source>
        <tissue evidence="6">Muscle</tissue>
    </source>
</reference>
<feature type="compositionally biased region" description="Polar residues" evidence="3">
    <location>
        <begin position="140"/>
        <end position="155"/>
    </location>
</feature>
<dbReference type="Pfam" id="PF09398">
    <property type="entry name" value="FOP_dimer"/>
    <property type="match status" value="1"/>
</dbReference>
<proteinExistence type="predicted"/>